<reference evidence="1 2" key="1">
    <citation type="journal article" date="2024" name="Plant J.">
        <title>Genome sequences and population genomics reveal climatic adaptation and genomic divergence between two closely related sweetgum species.</title>
        <authorList>
            <person name="Xu W.Q."/>
            <person name="Ren C.Q."/>
            <person name="Zhang X.Y."/>
            <person name="Comes H.P."/>
            <person name="Liu X.H."/>
            <person name="Li Y.G."/>
            <person name="Kettle C.J."/>
            <person name="Jalonen R."/>
            <person name="Gaisberger H."/>
            <person name="Ma Y.Z."/>
            <person name="Qiu Y.X."/>
        </authorList>
    </citation>
    <scope>NUCLEOTIDE SEQUENCE [LARGE SCALE GENOMIC DNA]</scope>
    <source>
        <strain evidence="1">Hangzhou</strain>
    </source>
</reference>
<dbReference type="AlphaFoldDB" id="A0AAP0RC45"/>
<accession>A0AAP0RC45</accession>
<keyword evidence="2" id="KW-1185">Reference proteome</keyword>
<gene>
    <name evidence="1" type="ORF">L1049_022222</name>
</gene>
<protein>
    <submittedName>
        <fullName evidence="1">Uncharacterized protein</fullName>
    </submittedName>
</protein>
<proteinExistence type="predicted"/>
<organism evidence="1 2">
    <name type="scientific">Liquidambar formosana</name>
    <name type="common">Formosan gum</name>
    <dbReference type="NCBI Taxonomy" id="63359"/>
    <lineage>
        <taxon>Eukaryota</taxon>
        <taxon>Viridiplantae</taxon>
        <taxon>Streptophyta</taxon>
        <taxon>Embryophyta</taxon>
        <taxon>Tracheophyta</taxon>
        <taxon>Spermatophyta</taxon>
        <taxon>Magnoliopsida</taxon>
        <taxon>eudicotyledons</taxon>
        <taxon>Gunneridae</taxon>
        <taxon>Pentapetalae</taxon>
        <taxon>Saxifragales</taxon>
        <taxon>Altingiaceae</taxon>
        <taxon>Liquidambar</taxon>
    </lineage>
</organism>
<comment type="caution">
    <text evidence="1">The sequence shown here is derived from an EMBL/GenBank/DDBJ whole genome shotgun (WGS) entry which is preliminary data.</text>
</comment>
<sequence length="60" mass="7025">MRNKMRDFKDAAALVLSEDGSSTKSLAEVAQTRMNQKTLRLQWRFLSNQPHSIARHVYYQ</sequence>
<dbReference type="Proteomes" id="UP001415857">
    <property type="component" value="Unassembled WGS sequence"/>
</dbReference>
<evidence type="ECO:0000313" key="1">
    <source>
        <dbReference type="EMBL" id="KAK9274965.1"/>
    </source>
</evidence>
<name>A0AAP0RC45_LIQFO</name>
<dbReference type="EMBL" id="JBBPBK010000011">
    <property type="protein sequence ID" value="KAK9274965.1"/>
    <property type="molecule type" value="Genomic_DNA"/>
</dbReference>
<evidence type="ECO:0000313" key="2">
    <source>
        <dbReference type="Proteomes" id="UP001415857"/>
    </source>
</evidence>